<evidence type="ECO:0000313" key="2">
    <source>
        <dbReference type="EMBL" id="RJT82216.1"/>
    </source>
</evidence>
<keyword evidence="3" id="KW-1185">Reference proteome</keyword>
<protein>
    <recommendedName>
        <fullName evidence="1">Resolvase/invertase-type recombinase catalytic domain-containing protein</fullName>
    </recommendedName>
</protein>
<dbReference type="AlphaFoldDB" id="A0A3A5MHX0"/>
<dbReference type="InterPro" id="IPR006119">
    <property type="entry name" value="Resolv_N"/>
</dbReference>
<gene>
    <name evidence="2" type="ORF">D6T63_03615</name>
</gene>
<reference evidence="2 3" key="1">
    <citation type="submission" date="2018-09" db="EMBL/GenBank/DDBJ databases">
        <title>Novel species of Arthrobacter.</title>
        <authorList>
            <person name="Liu Q."/>
            <person name="Xin Y.-H."/>
        </authorList>
    </citation>
    <scope>NUCLEOTIDE SEQUENCE [LARGE SCALE GENOMIC DNA]</scope>
    <source>
        <strain evidence="2 3">Hz2</strain>
    </source>
</reference>
<comment type="caution">
    <text evidence="2">The sequence shown here is derived from an EMBL/GenBank/DDBJ whole genome shotgun (WGS) entry which is preliminary data.</text>
</comment>
<proteinExistence type="predicted"/>
<dbReference type="GO" id="GO:0003677">
    <property type="term" value="F:DNA binding"/>
    <property type="evidence" value="ECO:0007669"/>
    <property type="project" value="InterPro"/>
</dbReference>
<dbReference type="GO" id="GO:0000150">
    <property type="term" value="F:DNA strand exchange activity"/>
    <property type="evidence" value="ECO:0007669"/>
    <property type="project" value="InterPro"/>
</dbReference>
<name>A0A3A5MHX0_9MICC</name>
<evidence type="ECO:0000313" key="3">
    <source>
        <dbReference type="Proteomes" id="UP000272560"/>
    </source>
</evidence>
<dbReference type="Proteomes" id="UP000272560">
    <property type="component" value="Unassembled WGS sequence"/>
</dbReference>
<dbReference type="PROSITE" id="PS51736">
    <property type="entry name" value="RECOMBINASES_3"/>
    <property type="match status" value="1"/>
</dbReference>
<feature type="domain" description="Resolvase/invertase-type recombinase catalytic" evidence="1">
    <location>
        <begin position="1"/>
        <end position="21"/>
    </location>
</feature>
<accession>A0A3A5MHX0</accession>
<dbReference type="EMBL" id="QZVT01000002">
    <property type="protein sequence ID" value="RJT82216.1"/>
    <property type="molecule type" value="Genomic_DNA"/>
</dbReference>
<evidence type="ECO:0000259" key="1">
    <source>
        <dbReference type="PROSITE" id="PS51736"/>
    </source>
</evidence>
<sequence>MLDRLGRSVRNLEEFVDGLQK</sequence>
<organism evidence="2 3">
    <name type="scientific">Arthrobacter cheniae</name>
    <dbReference type="NCBI Taxonomy" id="1258888"/>
    <lineage>
        <taxon>Bacteria</taxon>
        <taxon>Bacillati</taxon>
        <taxon>Actinomycetota</taxon>
        <taxon>Actinomycetes</taxon>
        <taxon>Micrococcales</taxon>
        <taxon>Micrococcaceae</taxon>
        <taxon>Arthrobacter</taxon>
    </lineage>
</organism>